<proteinExistence type="inferred from homology"/>
<dbReference type="PANTHER" id="PTHR43399">
    <property type="entry name" value="SUBTILISIN-RELATED"/>
    <property type="match status" value="1"/>
</dbReference>
<dbReference type="SUPFAM" id="SSF52743">
    <property type="entry name" value="Subtilisin-like"/>
    <property type="match status" value="1"/>
</dbReference>
<evidence type="ECO:0000313" key="9">
    <source>
        <dbReference type="EMBL" id="PRW05920.1"/>
    </source>
</evidence>
<reference evidence="9 10" key="1">
    <citation type="journal article" date="2018" name="Plant J.">
        <title>Genome sequences of Chlorella sorokiniana UTEX 1602 and Micractinium conductrix SAG 241.80: implications to maltose excretion by a green alga.</title>
        <authorList>
            <person name="Arriola M.B."/>
            <person name="Velmurugan N."/>
            <person name="Zhang Y."/>
            <person name="Plunkett M.H."/>
            <person name="Hondzo H."/>
            <person name="Barney B.M."/>
        </authorList>
    </citation>
    <scope>NUCLEOTIDE SEQUENCE [LARGE SCALE GENOMIC DNA]</scope>
    <source>
        <strain evidence="10">UTEX 1602</strain>
    </source>
</reference>
<evidence type="ECO:0000256" key="2">
    <source>
        <dbReference type="ARBA" id="ARBA00022670"/>
    </source>
</evidence>
<keyword evidence="10" id="KW-1185">Reference proteome</keyword>
<keyword evidence="4 5" id="KW-0720">Serine protease</keyword>
<keyword evidence="2 5" id="KW-0645">Protease</keyword>
<dbReference type="Proteomes" id="UP000239899">
    <property type="component" value="Unassembled WGS sequence"/>
</dbReference>
<dbReference type="EMBL" id="LHPG02000027">
    <property type="protein sequence ID" value="PRW05920.1"/>
    <property type="molecule type" value="Genomic_DNA"/>
</dbReference>
<dbReference type="InterPro" id="IPR022398">
    <property type="entry name" value="Peptidase_S8_His-AS"/>
</dbReference>
<feature type="active site" description="Charge relay system" evidence="5">
    <location>
        <position position="154"/>
    </location>
</feature>
<feature type="domain" description="Peptidase S8/S53" evidence="8">
    <location>
        <begin position="97"/>
        <end position="372"/>
    </location>
</feature>
<dbReference type="GO" id="GO:0004252">
    <property type="term" value="F:serine-type endopeptidase activity"/>
    <property type="evidence" value="ECO:0007669"/>
    <property type="project" value="UniProtKB-UniRule"/>
</dbReference>
<evidence type="ECO:0000256" key="7">
    <source>
        <dbReference type="SAM" id="MobiDB-lite"/>
    </source>
</evidence>
<dbReference type="InterPro" id="IPR036852">
    <property type="entry name" value="Peptidase_S8/S53_dom_sf"/>
</dbReference>
<evidence type="ECO:0000259" key="8">
    <source>
        <dbReference type="Pfam" id="PF00082"/>
    </source>
</evidence>
<dbReference type="InterPro" id="IPR015500">
    <property type="entry name" value="Peptidase_S8_subtilisin-rel"/>
</dbReference>
<feature type="compositionally biased region" description="Pro residues" evidence="7">
    <location>
        <begin position="403"/>
        <end position="416"/>
    </location>
</feature>
<dbReference type="InterPro" id="IPR051048">
    <property type="entry name" value="Peptidase_S8/S53_subtilisin"/>
</dbReference>
<evidence type="ECO:0000313" key="10">
    <source>
        <dbReference type="Proteomes" id="UP000239899"/>
    </source>
</evidence>
<feature type="compositionally biased region" description="Low complexity" evidence="7">
    <location>
        <begin position="40"/>
        <end position="57"/>
    </location>
</feature>
<evidence type="ECO:0000256" key="5">
    <source>
        <dbReference type="PROSITE-ProRule" id="PRU01240"/>
    </source>
</evidence>
<dbReference type="InterPro" id="IPR023828">
    <property type="entry name" value="Peptidase_S8_Ser-AS"/>
</dbReference>
<feature type="region of interest" description="Disordered" evidence="7">
    <location>
        <begin position="400"/>
        <end position="421"/>
    </location>
</feature>
<dbReference type="PRINTS" id="PR00723">
    <property type="entry name" value="SUBTILISIN"/>
</dbReference>
<sequence length="568" mass="59730">MYRIVDGAKVPAKVAHLSSLPEVEWAVPDCIWQLPPLGPPSSSSSSSSSGRSQAAGRQGRRRLAQAGAQPNDPLYTSKPQWHLPAISAPQAWETVGGAAVKTCVVDSGMATSHTDLPTPLKGWNTVPVMSGSTLLGFPQAGQASFTDYADRYGHGTRVAGILAAQTDNGIGVAGLAYEAPLLVCRIFNASTGGYSSSIDRCIDLCLAEGAKVFSLSLGSNMSQSEPDAFTKAMYKKIKDAGALVVAASGNGGRRLDQDSIVERSTWQLPAALAHPDFGFDNVIAVAATMKDGAGSVKLWTNSDYAPSFVQLSAPGDDIWTTAAGSAQYATGSGTSYATPLVSGAAAMVWAAAQAAGRSVTYLQVKQALLGSVDVYASLATKVTTGGQLNVAAAIQAILSQGVPRPPPRPPPPPPPTIQGLDRRPGQFWRFYLNSSWYQMLMLDTATATLQQCTDACKSEPRCLFYTFLAYPPDEIPTDGNLFTYCDDPNKNEFGLAPNCMLWSGDAVRCPPFSEDYSNSCQCTDSTTAANLASIESGRVIRPSPPPPPPASGKGGSKSRWLVGSSSWS</sequence>
<comment type="caution">
    <text evidence="9">The sequence shown here is derived from an EMBL/GenBank/DDBJ whole genome shotgun (WGS) entry which is preliminary data.</text>
</comment>
<dbReference type="PROSITE" id="PS51892">
    <property type="entry name" value="SUBTILASE"/>
    <property type="match status" value="1"/>
</dbReference>
<dbReference type="GO" id="GO:0006508">
    <property type="term" value="P:proteolysis"/>
    <property type="evidence" value="ECO:0007669"/>
    <property type="project" value="UniProtKB-KW"/>
</dbReference>
<evidence type="ECO:0000256" key="6">
    <source>
        <dbReference type="RuleBase" id="RU003355"/>
    </source>
</evidence>
<feature type="region of interest" description="Disordered" evidence="7">
    <location>
        <begin position="36"/>
        <end position="79"/>
    </location>
</feature>
<feature type="active site" description="Charge relay system" evidence="5">
    <location>
        <position position="335"/>
    </location>
</feature>
<dbReference type="InterPro" id="IPR023827">
    <property type="entry name" value="Peptidase_S8_Asp-AS"/>
</dbReference>
<dbReference type="PROSITE" id="PS00137">
    <property type="entry name" value="SUBTILASE_HIS"/>
    <property type="match status" value="1"/>
</dbReference>
<name>A0A2P6TBJ0_CHLSO</name>
<dbReference type="InterPro" id="IPR000209">
    <property type="entry name" value="Peptidase_S8/S53_dom"/>
</dbReference>
<evidence type="ECO:0000256" key="4">
    <source>
        <dbReference type="ARBA" id="ARBA00022825"/>
    </source>
</evidence>
<dbReference type="STRING" id="3076.A0A2P6TBJ0"/>
<protein>
    <submittedName>
        <fullName evidence="9">Extracellular basic protease</fullName>
    </submittedName>
</protein>
<accession>A0A2P6TBJ0</accession>
<dbReference type="PROSITE" id="PS00136">
    <property type="entry name" value="SUBTILASE_ASP"/>
    <property type="match status" value="1"/>
</dbReference>
<gene>
    <name evidence="9" type="ORF">C2E21_9401</name>
</gene>
<feature type="region of interest" description="Disordered" evidence="7">
    <location>
        <begin position="535"/>
        <end position="568"/>
    </location>
</feature>
<comment type="similarity">
    <text evidence="1 5 6">Belongs to the peptidase S8 family.</text>
</comment>
<feature type="active site" description="Charge relay system" evidence="5">
    <location>
        <position position="106"/>
    </location>
</feature>
<organism evidence="9 10">
    <name type="scientific">Chlorella sorokiniana</name>
    <name type="common">Freshwater green alga</name>
    <dbReference type="NCBI Taxonomy" id="3076"/>
    <lineage>
        <taxon>Eukaryota</taxon>
        <taxon>Viridiplantae</taxon>
        <taxon>Chlorophyta</taxon>
        <taxon>core chlorophytes</taxon>
        <taxon>Trebouxiophyceae</taxon>
        <taxon>Chlorellales</taxon>
        <taxon>Chlorellaceae</taxon>
        <taxon>Chlorella clade</taxon>
        <taxon>Chlorella</taxon>
    </lineage>
</organism>
<evidence type="ECO:0000256" key="3">
    <source>
        <dbReference type="ARBA" id="ARBA00022801"/>
    </source>
</evidence>
<dbReference type="PANTHER" id="PTHR43399:SF4">
    <property type="entry name" value="CELL WALL-ASSOCIATED PROTEASE"/>
    <property type="match status" value="1"/>
</dbReference>
<dbReference type="AlphaFoldDB" id="A0A2P6TBJ0"/>
<evidence type="ECO:0000256" key="1">
    <source>
        <dbReference type="ARBA" id="ARBA00011073"/>
    </source>
</evidence>
<keyword evidence="3 5" id="KW-0378">Hydrolase</keyword>
<dbReference type="PROSITE" id="PS00138">
    <property type="entry name" value="SUBTILASE_SER"/>
    <property type="match status" value="1"/>
</dbReference>
<dbReference type="Gene3D" id="3.40.50.200">
    <property type="entry name" value="Peptidase S8/S53 domain"/>
    <property type="match status" value="1"/>
</dbReference>
<dbReference type="OrthoDB" id="531541at2759"/>
<dbReference type="Pfam" id="PF00082">
    <property type="entry name" value="Peptidase_S8"/>
    <property type="match status" value="1"/>
</dbReference>